<proteinExistence type="predicted"/>
<evidence type="ECO:0000313" key="1">
    <source>
        <dbReference type="EMBL" id="EDN01762.1"/>
    </source>
</evidence>
<protein>
    <submittedName>
        <fullName evidence="1">Uncharacterized protein</fullName>
    </submittedName>
</protein>
<organism evidence="1 2">
    <name type="scientific">Pseudoflavonifractor capillosus ATCC 29799</name>
    <dbReference type="NCBI Taxonomy" id="411467"/>
    <lineage>
        <taxon>Bacteria</taxon>
        <taxon>Bacillati</taxon>
        <taxon>Bacillota</taxon>
        <taxon>Clostridia</taxon>
        <taxon>Eubacteriales</taxon>
        <taxon>Oscillospiraceae</taxon>
        <taxon>Pseudoflavonifractor</taxon>
    </lineage>
</organism>
<dbReference type="RefSeq" id="WP_006570984.1">
    <property type="nucleotide sequence ID" value="NZ_AAXG02000004.1"/>
</dbReference>
<dbReference type="Proteomes" id="UP000003639">
    <property type="component" value="Unassembled WGS sequence"/>
</dbReference>
<dbReference type="STRING" id="411467.BACCAP_00427"/>
<name>A6NQF7_9FIRM</name>
<reference evidence="1 2" key="1">
    <citation type="submission" date="2007-04" db="EMBL/GenBank/DDBJ databases">
        <authorList>
            <person name="Fulton L."/>
            <person name="Clifton S."/>
            <person name="Fulton B."/>
            <person name="Xu J."/>
            <person name="Minx P."/>
            <person name="Pepin K.H."/>
            <person name="Johnson M."/>
            <person name="Thiruvilangam P."/>
            <person name="Bhonagiri V."/>
            <person name="Nash W.E."/>
            <person name="Mardis E.R."/>
            <person name="Wilson R.K."/>
        </authorList>
    </citation>
    <scope>NUCLEOTIDE SEQUENCE [LARGE SCALE GENOMIC DNA]</scope>
    <source>
        <strain evidence="1 2">ATCC 29799</strain>
    </source>
</reference>
<dbReference type="EMBL" id="AAXG02000004">
    <property type="protein sequence ID" value="EDN01762.1"/>
    <property type="molecule type" value="Genomic_DNA"/>
</dbReference>
<keyword evidence="2" id="KW-1185">Reference proteome</keyword>
<sequence>MSEACPMGRAEGYGACDDAGHASNPYNNRCDELAVAESRKYK</sequence>
<accession>A6NQF7</accession>
<gene>
    <name evidence="1" type="ORF">BACCAP_00427</name>
</gene>
<dbReference type="AlphaFoldDB" id="A6NQF7"/>
<evidence type="ECO:0000313" key="2">
    <source>
        <dbReference type="Proteomes" id="UP000003639"/>
    </source>
</evidence>
<reference evidence="1 2" key="2">
    <citation type="submission" date="2007-06" db="EMBL/GenBank/DDBJ databases">
        <title>Draft genome sequence of Pseudoflavonifractor capillosus ATCC 29799.</title>
        <authorList>
            <person name="Sudarsanam P."/>
            <person name="Ley R."/>
            <person name="Guruge J."/>
            <person name="Turnbaugh P.J."/>
            <person name="Mahowald M."/>
            <person name="Liep D."/>
            <person name="Gordon J."/>
        </authorList>
    </citation>
    <scope>NUCLEOTIDE SEQUENCE [LARGE SCALE GENOMIC DNA]</scope>
    <source>
        <strain evidence="1 2">ATCC 29799</strain>
    </source>
</reference>
<comment type="caution">
    <text evidence="1">The sequence shown here is derived from an EMBL/GenBank/DDBJ whole genome shotgun (WGS) entry which is preliminary data.</text>
</comment>